<sequence>MQENKVGKILSYIIILLNLYFFVPYMYRSYIKIEKLKREQLEIKEKIKIVKKKIEDYNIRIEKLGDDFQREKIARDRLQMVKENEEIYRFIDK</sequence>
<dbReference type="Proteomes" id="UP000255328">
    <property type="component" value="Unassembled WGS sequence"/>
</dbReference>
<keyword evidence="2" id="KW-0472">Membrane</keyword>
<name>A0A377GVM5_9FUSO</name>
<protein>
    <submittedName>
        <fullName evidence="3">Septum formation initiator</fullName>
    </submittedName>
</protein>
<organism evidence="3 4">
    <name type="scientific">Fusobacterium necrogenes</name>
    <dbReference type="NCBI Taxonomy" id="858"/>
    <lineage>
        <taxon>Bacteria</taxon>
        <taxon>Fusobacteriati</taxon>
        <taxon>Fusobacteriota</taxon>
        <taxon>Fusobacteriia</taxon>
        <taxon>Fusobacteriales</taxon>
        <taxon>Fusobacteriaceae</taxon>
        <taxon>Fusobacterium</taxon>
    </lineage>
</organism>
<keyword evidence="2" id="KW-0812">Transmembrane</keyword>
<evidence type="ECO:0000256" key="1">
    <source>
        <dbReference type="SAM" id="Coils"/>
    </source>
</evidence>
<proteinExistence type="predicted"/>
<feature type="transmembrane region" description="Helical" evidence="2">
    <location>
        <begin position="6"/>
        <end position="27"/>
    </location>
</feature>
<dbReference type="Pfam" id="PF04977">
    <property type="entry name" value="DivIC"/>
    <property type="match status" value="1"/>
</dbReference>
<evidence type="ECO:0000313" key="4">
    <source>
        <dbReference type="Proteomes" id="UP000255328"/>
    </source>
</evidence>
<gene>
    <name evidence="3" type="ORF">NCTC10723_00428</name>
</gene>
<evidence type="ECO:0000313" key="3">
    <source>
        <dbReference type="EMBL" id="STO30996.1"/>
    </source>
</evidence>
<dbReference type="OrthoDB" id="88916at2"/>
<feature type="coiled-coil region" evidence="1">
    <location>
        <begin position="33"/>
        <end position="67"/>
    </location>
</feature>
<dbReference type="RefSeq" id="WP_115268911.1">
    <property type="nucleotide sequence ID" value="NZ_UGGU01000003.1"/>
</dbReference>
<dbReference type="AlphaFoldDB" id="A0A377GVM5"/>
<keyword evidence="1" id="KW-0175">Coiled coil</keyword>
<dbReference type="EMBL" id="UGGU01000003">
    <property type="protein sequence ID" value="STO30996.1"/>
    <property type="molecule type" value="Genomic_DNA"/>
</dbReference>
<keyword evidence="4" id="KW-1185">Reference proteome</keyword>
<accession>A0A377GVM5</accession>
<reference evidence="3 4" key="1">
    <citation type="submission" date="2018-06" db="EMBL/GenBank/DDBJ databases">
        <authorList>
            <consortium name="Pathogen Informatics"/>
            <person name="Doyle S."/>
        </authorList>
    </citation>
    <scope>NUCLEOTIDE SEQUENCE [LARGE SCALE GENOMIC DNA]</scope>
    <source>
        <strain evidence="3 4">NCTC10723</strain>
    </source>
</reference>
<keyword evidence="2" id="KW-1133">Transmembrane helix</keyword>
<dbReference type="InterPro" id="IPR007060">
    <property type="entry name" value="FtsL/DivIC"/>
</dbReference>
<evidence type="ECO:0000256" key="2">
    <source>
        <dbReference type="SAM" id="Phobius"/>
    </source>
</evidence>